<evidence type="ECO:0000259" key="2">
    <source>
        <dbReference type="PROSITE" id="PS51465"/>
    </source>
</evidence>
<evidence type="ECO:0000313" key="4">
    <source>
        <dbReference type="Proteomes" id="UP001153292"/>
    </source>
</evidence>
<keyword evidence="4" id="KW-1185">Reference proteome</keyword>
<reference evidence="3" key="1">
    <citation type="submission" date="2021-12" db="EMBL/GenBank/DDBJ databases">
        <authorList>
            <person name="King R."/>
        </authorList>
    </citation>
    <scope>NUCLEOTIDE SEQUENCE</scope>
</reference>
<sequence length="159" mass="18204">MDRSLLLFFLLSLFVASSVCNDEGVAICACARIYRPVCASDMRTYNNNCEFECQANHVRQLGRDLYIIKNGRCNDYVLNSFVCPGDFAPTLGRVGRTRVLVHAAIRPHLRFRHAAVLQQMCLRLQNQLFDQKQHADDTACQLLHFATCVTTHIIQFFNY</sequence>
<dbReference type="Proteomes" id="UP001153292">
    <property type="component" value="Chromosome 18"/>
</dbReference>
<dbReference type="InterPro" id="IPR002350">
    <property type="entry name" value="Kazal_dom"/>
</dbReference>
<evidence type="ECO:0000313" key="3">
    <source>
        <dbReference type="EMBL" id="CAH0401019.1"/>
    </source>
</evidence>
<dbReference type="PROSITE" id="PS51465">
    <property type="entry name" value="KAZAL_2"/>
    <property type="match status" value="1"/>
</dbReference>
<dbReference type="InterPro" id="IPR036058">
    <property type="entry name" value="Kazal_dom_sf"/>
</dbReference>
<dbReference type="SMART" id="SM00280">
    <property type="entry name" value="KAZAL"/>
    <property type="match status" value="1"/>
</dbReference>
<dbReference type="EMBL" id="OU963911">
    <property type="protein sequence ID" value="CAH0401019.1"/>
    <property type="molecule type" value="Genomic_DNA"/>
</dbReference>
<gene>
    <name evidence="3" type="ORF">CHILSU_LOCUS4231</name>
</gene>
<dbReference type="Gene3D" id="3.30.60.30">
    <property type="match status" value="1"/>
</dbReference>
<feature type="signal peptide" evidence="1">
    <location>
        <begin position="1"/>
        <end position="20"/>
    </location>
</feature>
<accession>A0ABN8AXJ6</accession>
<proteinExistence type="predicted"/>
<keyword evidence="1" id="KW-0732">Signal</keyword>
<evidence type="ECO:0000256" key="1">
    <source>
        <dbReference type="SAM" id="SignalP"/>
    </source>
</evidence>
<name>A0ABN8AXJ6_CHISP</name>
<dbReference type="Pfam" id="PF00050">
    <property type="entry name" value="Kazal_1"/>
    <property type="match status" value="1"/>
</dbReference>
<protein>
    <recommendedName>
        <fullName evidence="2">Kazal-like domain-containing protein</fullName>
    </recommendedName>
</protein>
<dbReference type="PROSITE" id="PS00282">
    <property type="entry name" value="KAZAL_1"/>
    <property type="match status" value="1"/>
</dbReference>
<organism evidence="3 4">
    <name type="scientific">Chilo suppressalis</name>
    <name type="common">Asiatic rice borer moth</name>
    <dbReference type="NCBI Taxonomy" id="168631"/>
    <lineage>
        <taxon>Eukaryota</taxon>
        <taxon>Metazoa</taxon>
        <taxon>Ecdysozoa</taxon>
        <taxon>Arthropoda</taxon>
        <taxon>Hexapoda</taxon>
        <taxon>Insecta</taxon>
        <taxon>Pterygota</taxon>
        <taxon>Neoptera</taxon>
        <taxon>Endopterygota</taxon>
        <taxon>Lepidoptera</taxon>
        <taxon>Glossata</taxon>
        <taxon>Ditrysia</taxon>
        <taxon>Pyraloidea</taxon>
        <taxon>Crambidae</taxon>
        <taxon>Crambinae</taxon>
        <taxon>Chilo</taxon>
    </lineage>
</organism>
<dbReference type="SUPFAM" id="SSF100895">
    <property type="entry name" value="Kazal-type serine protease inhibitors"/>
    <property type="match status" value="1"/>
</dbReference>
<feature type="chain" id="PRO_5045197420" description="Kazal-like domain-containing protein" evidence="1">
    <location>
        <begin position="21"/>
        <end position="159"/>
    </location>
</feature>
<feature type="domain" description="Kazal-like" evidence="2">
    <location>
        <begin position="14"/>
        <end position="75"/>
    </location>
</feature>
<dbReference type="CDD" id="cd00104">
    <property type="entry name" value="KAZAL_FS"/>
    <property type="match status" value="1"/>
</dbReference>